<dbReference type="Gene3D" id="3.40.630.30">
    <property type="match status" value="1"/>
</dbReference>
<keyword evidence="2" id="KW-0012">Acyltransferase</keyword>
<dbReference type="PROSITE" id="PS51186">
    <property type="entry name" value="GNAT"/>
    <property type="match status" value="1"/>
</dbReference>
<dbReference type="SUPFAM" id="SSF55729">
    <property type="entry name" value="Acyl-CoA N-acyltransferases (Nat)"/>
    <property type="match status" value="1"/>
</dbReference>
<dbReference type="CDD" id="cd04301">
    <property type="entry name" value="NAT_SF"/>
    <property type="match status" value="1"/>
</dbReference>
<organism evidence="3 4">
    <name type="scientific">Streptomyces albus</name>
    <dbReference type="NCBI Taxonomy" id="1888"/>
    <lineage>
        <taxon>Bacteria</taxon>
        <taxon>Bacillati</taxon>
        <taxon>Actinomycetota</taxon>
        <taxon>Actinomycetes</taxon>
        <taxon>Kitasatosporales</taxon>
        <taxon>Streptomycetaceae</taxon>
        <taxon>Streptomyces</taxon>
    </lineage>
</organism>
<sequence length="175" mass="19586">MTWTIQPEPRTSPDAVAAVRAYLRETAGRYWGRPATEQEVDAVLAEEPDDELVPPRGRFLLARDAREHTVAGCAAVLLADATTAELRRVWVAPHARRRGLGARLVGAAEEAALAMGARAVRLDTRRDLVEARRLYERLGYTPVEPFNDSPYAHHWLGKPLRPKLDRIPEQAPPRE</sequence>
<gene>
    <name evidence="3" type="ORF">D8771_33075</name>
</gene>
<dbReference type="Pfam" id="PF00583">
    <property type="entry name" value="Acetyltransf_1"/>
    <property type="match status" value="1"/>
</dbReference>
<evidence type="ECO:0000313" key="4">
    <source>
        <dbReference type="Proteomes" id="UP000298111"/>
    </source>
</evidence>
<evidence type="ECO:0000256" key="2">
    <source>
        <dbReference type="ARBA" id="ARBA00023315"/>
    </source>
</evidence>
<evidence type="ECO:0000256" key="1">
    <source>
        <dbReference type="ARBA" id="ARBA00022679"/>
    </source>
</evidence>
<evidence type="ECO:0000313" key="3">
    <source>
        <dbReference type="EMBL" id="TGG75812.1"/>
    </source>
</evidence>
<dbReference type="GO" id="GO:0016747">
    <property type="term" value="F:acyltransferase activity, transferring groups other than amino-acyl groups"/>
    <property type="evidence" value="ECO:0007669"/>
    <property type="project" value="InterPro"/>
</dbReference>
<reference evidence="3 4" key="1">
    <citation type="submission" date="2018-10" db="EMBL/GenBank/DDBJ databases">
        <title>Isolation of pseudouridimycin from Streptomyces albus DSM 40763.</title>
        <authorList>
            <person name="Rosenqvist P."/>
            <person name="Metsae-Ketelae M."/>
            <person name="Virta P."/>
        </authorList>
    </citation>
    <scope>NUCLEOTIDE SEQUENCE [LARGE SCALE GENOMIC DNA]</scope>
    <source>
        <strain evidence="3 4">DSM 40763</strain>
    </source>
</reference>
<name>A0A6C1CA45_9ACTN</name>
<dbReference type="AlphaFoldDB" id="A0A6C1CA45"/>
<dbReference type="PANTHER" id="PTHR43877">
    <property type="entry name" value="AMINOALKYLPHOSPHONATE N-ACETYLTRANSFERASE-RELATED-RELATED"/>
    <property type="match status" value="1"/>
</dbReference>
<comment type="caution">
    <text evidence="3">The sequence shown here is derived from an EMBL/GenBank/DDBJ whole genome shotgun (WGS) entry which is preliminary data.</text>
</comment>
<dbReference type="InterPro" id="IPR016181">
    <property type="entry name" value="Acyl_CoA_acyltransferase"/>
</dbReference>
<dbReference type="EMBL" id="RCIY01000114">
    <property type="protein sequence ID" value="TGG75812.1"/>
    <property type="molecule type" value="Genomic_DNA"/>
</dbReference>
<dbReference type="InterPro" id="IPR000182">
    <property type="entry name" value="GNAT_dom"/>
</dbReference>
<dbReference type="InterPro" id="IPR050832">
    <property type="entry name" value="Bact_Acetyltransf"/>
</dbReference>
<accession>A0A6C1CA45</accession>
<keyword evidence="1 3" id="KW-0808">Transferase</keyword>
<dbReference type="GeneID" id="75181886"/>
<proteinExistence type="predicted"/>
<dbReference type="Proteomes" id="UP000298111">
    <property type="component" value="Unassembled WGS sequence"/>
</dbReference>
<protein>
    <submittedName>
        <fullName evidence="3">GNAT family N-acetyltransferase</fullName>
    </submittedName>
</protein>
<dbReference type="PANTHER" id="PTHR43877:SF2">
    <property type="entry name" value="AMINOALKYLPHOSPHONATE N-ACETYLTRANSFERASE-RELATED"/>
    <property type="match status" value="1"/>
</dbReference>
<dbReference type="RefSeq" id="WP_033230144.1">
    <property type="nucleotide sequence ID" value="NZ_BBQG01000012.1"/>
</dbReference>